<dbReference type="Pfam" id="PF03572">
    <property type="entry name" value="Peptidase_S41"/>
    <property type="match status" value="1"/>
</dbReference>
<dbReference type="InterPro" id="IPR041489">
    <property type="entry name" value="PDZ_6"/>
</dbReference>
<dbReference type="CDD" id="cd07561">
    <property type="entry name" value="Peptidase_S41_CPP_like"/>
    <property type="match status" value="1"/>
</dbReference>
<reference evidence="3 4" key="1">
    <citation type="submission" date="2021-05" db="EMBL/GenBank/DDBJ databases">
        <title>A Polyphasic approach of four new species of the genus Ohtaekwangia: Ohtaekwangia histidinii sp. nov., Ohtaekwangia cretensis sp. nov., Ohtaekwangia indiensis sp. nov., Ohtaekwangia reichenbachii sp. nov. from diverse environment.</title>
        <authorList>
            <person name="Octaviana S."/>
        </authorList>
    </citation>
    <scope>NUCLEOTIDE SEQUENCE [LARGE SCALE GENOMIC DNA]</scope>
    <source>
        <strain evidence="3 4">PWU20</strain>
    </source>
</reference>
<dbReference type="InterPro" id="IPR005151">
    <property type="entry name" value="Tail-specific_protease"/>
</dbReference>
<keyword evidence="4" id="KW-1185">Reference proteome</keyword>
<dbReference type="InterPro" id="IPR029045">
    <property type="entry name" value="ClpP/crotonase-like_dom_sf"/>
</dbReference>
<name>A0ABS5W2L5_9BACT</name>
<dbReference type="SUPFAM" id="SSF52096">
    <property type="entry name" value="ClpP/crotonase"/>
    <property type="match status" value="1"/>
</dbReference>
<dbReference type="Gene3D" id="3.90.226.10">
    <property type="entry name" value="2-enoyl-CoA Hydratase, Chain A, domain 1"/>
    <property type="match status" value="1"/>
</dbReference>
<dbReference type="PANTHER" id="PTHR32060:SF30">
    <property type="entry name" value="CARBOXY-TERMINAL PROCESSING PROTEASE CTPA"/>
    <property type="match status" value="1"/>
</dbReference>
<dbReference type="Pfam" id="PF18294">
    <property type="entry name" value="Pept_S41_N"/>
    <property type="match status" value="1"/>
</dbReference>
<dbReference type="PANTHER" id="PTHR32060">
    <property type="entry name" value="TAIL-SPECIFIC PROTEASE"/>
    <property type="match status" value="1"/>
</dbReference>
<dbReference type="PROSITE" id="PS51257">
    <property type="entry name" value="PROKAR_LIPOPROTEIN"/>
    <property type="match status" value="1"/>
</dbReference>
<dbReference type="Gene3D" id="3.30.750.170">
    <property type="match status" value="1"/>
</dbReference>
<evidence type="ECO:0000259" key="2">
    <source>
        <dbReference type="PROSITE" id="PS50106"/>
    </source>
</evidence>
<dbReference type="Gene3D" id="2.30.42.10">
    <property type="match status" value="1"/>
</dbReference>
<protein>
    <submittedName>
        <fullName evidence="3">PDZ domain-containing protein</fullName>
    </submittedName>
</protein>
<proteinExistence type="predicted"/>
<dbReference type="Pfam" id="PF17820">
    <property type="entry name" value="PDZ_6"/>
    <property type="match status" value="1"/>
</dbReference>
<dbReference type="InterPro" id="IPR041613">
    <property type="entry name" value="Pept_S41_N"/>
</dbReference>
<dbReference type="PROSITE" id="PS50106">
    <property type="entry name" value="PDZ"/>
    <property type="match status" value="1"/>
</dbReference>
<keyword evidence="1" id="KW-0732">Signal</keyword>
<feature type="chain" id="PRO_5045049667" evidence="1">
    <location>
        <begin position="23"/>
        <end position="472"/>
    </location>
</feature>
<evidence type="ECO:0000256" key="1">
    <source>
        <dbReference type="SAM" id="SignalP"/>
    </source>
</evidence>
<dbReference type="Proteomes" id="UP000772618">
    <property type="component" value="Unassembled WGS sequence"/>
</dbReference>
<dbReference type="InterPro" id="IPR001478">
    <property type="entry name" value="PDZ"/>
</dbReference>
<feature type="signal peptide" evidence="1">
    <location>
        <begin position="1"/>
        <end position="22"/>
    </location>
</feature>
<organism evidence="3 4">
    <name type="scientific">Chryseosolibacter indicus</name>
    <dbReference type="NCBI Taxonomy" id="2782351"/>
    <lineage>
        <taxon>Bacteria</taxon>
        <taxon>Pseudomonadati</taxon>
        <taxon>Bacteroidota</taxon>
        <taxon>Cytophagia</taxon>
        <taxon>Cytophagales</taxon>
        <taxon>Chryseotaleaceae</taxon>
        <taxon>Chryseosolibacter</taxon>
    </lineage>
</organism>
<evidence type="ECO:0000313" key="4">
    <source>
        <dbReference type="Proteomes" id="UP000772618"/>
    </source>
</evidence>
<comment type="caution">
    <text evidence="3">The sequence shown here is derived from an EMBL/GenBank/DDBJ whole genome shotgun (WGS) entry which is preliminary data.</text>
</comment>
<dbReference type="SUPFAM" id="SSF50156">
    <property type="entry name" value="PDZ domain-like"/>
    <property type="match status" value="1"/>
</dbReference>
<accession>A0ABS5W2L5</accession>
<dbReference type="InterPro" id="IPR036034">
    <property type="entry name" value="PDZ_sf"/>
</dbReference>
<feature type="domain" description="PDZ" evidence="2">
    <location>
        <begin position="92"/>
        <end position="178"/>
    </location>
</feature>
<dbReference type="EMBL" id="JAHESD010000127">
    <property type="protein sequence ID" value="MBT1706501.1"/>
    <property type="molecule type" value="Genomic_DNA"/>
</dbReference>
<sequence>MQKINFRSKLSLIGFVALLFLAGCKDDDPAPSNKITNEDNAYVNNWIYKEMKTWYLWKDKLPPSPDVNAEPEEFLDQLLYSEDRFTWIQDNYVELLNALKGVTKEAGYEFVLYRENASSNNVIAQILYVKPSSPAENAGLKRGDIITHINGQQITTSNYSTLLDQIGQNHTIEYKPIDPENKQVGDPASISLTTVQYAEDPNYLSKVIEVDGGRRVGYFVYNLFADGPDSETKTYNDEMDNAFNSFKSADITDLVLDLRFNSGGSETSAKNLASLIGSGVGSSKVFAKKEYNDVIQEQIIKDKDLGPDFLTSKFADKAQNVGSMLTGNRVYILTSSRTASASELVINSLKPYMDVFIIGDTTYGKNVGSISLYEEEDPKNKWGLQPIVVKVFNSLNQSDYGNGFVPNIVNKDNTLFLFPLGDPREALLSQAIAQITGIPTISRSPKPEESKTIVGHSLDRKRRSFNLIIDQE</sequence>
<dbReference type="RefSeq" id="WP_254157889.1">
    <property type="nucleotide sequence ID" value="NZ_JAHESD010000127.1"/>
</dbReference>
<evidence type="ECO:0000313" key="3">
    <source>
        <dbReference type="EMBL" id="MBT1706501.1"/>
    </source>
</evidence>
<gene>
    <name evidence="3" type="ORF">KK060_24725</name>
</gene>